<feature type="region of interest" description="Disordered" evidence="1">
    <location>
        <begin position="22"/>
        <end position="68"/>
    </location>
</feature>
<evidence type="ECO:0000313" key="3">
    <source>
        <dbReference type="Proteomes" id="UP000823775"/>
    </source>
</evidence>
<feature type="compositionally biased region" description="Basic and acidic residues" evidence="1">
    <location>
        <begin position="59"/>
        <end position="68"/>
    </location>
</feature>
<evidence type="ECO:0000313" key="2">
    <source>
        <dbReference type="EMBL" id="MCE2055048.1"/>
    </source>
</evidence>
<organism evidence="2 3">
    <name type="scientific">Datura stramonium</name>
    <name type="common">Jimsonweed</name>
    <name type="synonym">Common thornapple</name>
    <dbReference type="NCBI Taxonomy" id="4076"/>
    <lineage>
        <taxon>Eukaryota</taxon>
        <taxon>Viridiplantae</taxon>
        <taxon>Streptophyta</taxon>
        <taxon>Embryophyta</taxon>
        <taxon>Tracheophyta</taxon>
        <taxon>Spermatophyta</taxon>
        <taxon>Magnoliopsida</taxon>
        <taxon>eudicotyledons</taxon>
        <taxon>Gunneridae</taxon>
        <taxon>Pentapetalae</taxon>
        <taxon>asterids</taxon>
        <taxon>lamiids</taxon>
        <taxon>Solanales</taxon>
        <taxon>Solanaceae</taxon>
        <taxon>Solanoideae</taxon>
        <taxon>Datureae</taxon>
        <taxon>Datura</taxon>
    </lineage>
</organism>
<keyword evidence="3" id="KW-1185">Reference proteome</keyword>
<name>A0ABS8W0P7_DATST</name>
<reference evidence="2 3" key="1">
    <citation type="journal article" date="2021" name="BMC Genomics">
        <title>Datura genome reveals duplications of psychoactive alkaloid biosynthetic genes and high mutation rate following tissue culture.</title>
        <authorList>
            <person name="Rajewski A."/>
            <person name="Carter-House D."/>
            <person name="Stajich J."/>
            <person name="Litt A."/>
        </authorList>
    </citation>
    <scope>NUCLEOTIDE SEQUENCE [LARGE SCALE GENOMIC DNA]</scope>
    <source>
        <strain evidence="2">AR-01</strain>
    </source>
</reference>
<feature type="compositionally biased region" description="Gly residues" evidence="1">
    <location>
        <begin position="48"/>
        <end position="58"/>
    </location>
</feature>
<dbReference type="EMBL" id="JACEIK010006076">
    <property type="protein sequence ID" value="MCE2055048.1"/>
    <property type="molecule type" value="Genomic_DNA"/>
</dbReference>
<comment type="caution">
    <text evidence="2">The sequence shown here is derived from an EMBL/GenBank/DDBJ whole genome shotgun (WGS) entry which is preliminary data.</text>
</comment>
<evidence type="ECO:0000256" key="1">
    <source>
        <dbReference type="SAM" id="MobiDB-lite"/>
    </source>
</evidence>
<proteinExistence type="predicted"/>
<sequence length="68" mass="6935">MCRIISICISLKNKMRLLHLSEPMDGGSATSLKGGGADNIEERSNGDIDGGGGENTGGGEDRIGGGEE</sequence>
<protein>
    <submittedName>
        <fullName evidence="2">Uncharacterized protein</fullName>
    </submittedName>
</protein>
<accession>A0ABS8W0P7</accession>
<dbReference type="Proteomes" id="UP000823775">
    <property type="component" value="Unassembled WGS sequence"/>
</dbReference>
<gene>
    <name evidence="2" type="ORF">HAX54_041833</name>
</gene>